<feature type="domain" description="Gcp-like" evidence="1">
    <location>
        <begin position="32"/>
        <end position="178"/>
    </location>
</feature>
<proteinExistence type="predicted"/>
<dbReference type="Gene3D" id="3.30.420.40">
    <property type="match status" value="2"/>
</dbReference>
<dbReference type="InterPro" id="IPR000905">
    <property type="entry name" value="Gcp-like_dom"/>
</dbReference>
<gene>
    <name evidence="2" type="ORF">J2Z79_000449</name>
</gene>
<dbReference type="PANTHER" id="PTHR11735:SF11">
    <property type="entry name" value="TRNA THREONYLCARBAMOYLADENOSINE BIOSYNTHESIS PROTEIN TSAB"/>
    <property type="match status" value="1"/>
</dbReference>
<dbReference type="Proteomes" id="UP001519289">
    <property type="component" value="Unassembled WGS sequence"/>
</dbReference>
<dbReference type="CDD" id="cd24032">
    <property type="entry name" value="ASKHA_NBD_TsaB"/>
    <property type="match status" value="1"/>
</dbReference>
<organism evidence="2 3">
    <name type="scientific">Symbiobacterium terraclitae</name>
    <dbReference type="NCBI Taxonomy" id="557451"/>
    <lineage>
        <taxon>Bacteria</taxon>
        <taxon>Bacillati</taxon>
        <taxon>Bacillota</taxon>
        <taxon>Clostridia</taxon>
        <taxon>Eubacteriales</taxon>
        <taxon>Symbiobacteriaceae</taxon>
        <taxon>Symbiobacterium</taxon>
    </lineage>
</organism>
<evidence type="ECO:0000259" key="1">
    <source>
        <dbReference type="Pfam" id="PF00814"/>
    </source>
</evidence>
<dbReference type="InterPro" id="IPR022496">
    <property type="entry name" value="T6A_TsaB"/>
</dbReference>
<dbReference type="EMBL" id="JAGGLG010000002">
    <property type="protein sequence ID" value="MBP2017075.1"/>
    <property type="molecule type" value="Genomic_DNA"/>
</dbReference>
<accession>A0ABS4JNG6</accession>
<evidence type="ECO:0000313" key="3">
    <source>
        <dbReference type="Proteomes" id="UP001519289"/>
    </source>
</evidence>
<dbReference type="NCBIfam" id="TIGR03725">
    <property type="entry name" value="T6A_YeaZ"/>
    <property type="match status" value="1"/>
</dbReference>
<dbReference type="PANTHER" id="PTHR11735">
    <property type="entry name" value="TRNA N6-ADENOSINE THREONYLCARBAMOYLTRANSFERASE"/>
    <property type="match status" value="1"/>
</dbReference>
<evidence type="ECO:0000313" key="2">
    <source>
        <dbReference type="EMBL" id="MBP2017075.1"/>
    </source>
</evidence>
<dbReference type="RefSeq" id="WP_209465225.1">
    <property type="nucleotide sequence ID" value="NZ_JAGGLG010000002.1"/>
</dbReference>
<dbReference type="InterPro" id="IPR043129">
    <property type="entry name" value="ATPase_NBD"/>
</dbReference>
<reference evidence="2 3" key="1">
    <citation type="submission" date="2021-03" db="EMBL/GenBank/DDBJ databases">
        <title>Genomic Encyclopedia of Type Strains, Phase IV (KMG-IV): sequencing the most valuable type-strain genomes for metagenomic binning, comparative biology and taxonomic classification.</title>
        <authorList>
            <person name="Goeker M."/>
        </authorList>
    </citation>
    <scope>NUCLEOTIDE SEQUENCE [LARGE SCALE GENOMIC DNA]</scope>
    <source>
        <strain evidence="2 3">DSM 27138</strain>
    </source>
</reference>
<comment type="caution">
    <text evidence="2">The sequence shown here is derived from an EMBL/GenBank/DDBJ whole genome shotgun (WGS) entry which is preliminary data.</text>
</comment>
<dbReference type="Pfam" id="PF00814">
    <property type="entry name" value="TsaD"/>
    <property type="match status" value="1"/>
</dbReference>
<name>A0ABS4JNG6_9FIRM</name>
<protein>
    <submittedName>
        <fullName evidence="2">tRNA threonylcarbamoyladenosine biosynthesis protein TsaB</fullName>
    </submittedName>
</protein>
<sequence length="245" mass="25288">MRVLAFDTATAACTVAVVDGGRVLAELTLQVPRAHSTRLMPLIAQALREAGMERRDLDAIAVGVGPGSFTGLRIGLATAKGLALALDIPVVPVSTLAAAAYGTGAQTGLVVPLFDAKRDQVFTAVYAAGDRDPSTWAELLGPANLHVDELAEQVRSLRAGRDDTRQFVTLCGDAAEVHAARLGLGPAVRCAAPGALLPRGSAVAALGLSLLERGGAVAPDALAPVYLRKSEAESLWEKRKSPSAP</sequence>
<dbReference type="SUPFAM" id="SSF53067">
    <property type="entry name" value="Actin-like ATPase domain"/>
    <property type="match status" value="2"/>
</dbReference>
<keyword evidence="3" id="KW-1185">Reference proteome</keyword>